<accession>A0A5C6ZVA6</accession>
<dbReference type="EMBL" id="VORY01000007">
    <property type="protein sequence ID" value="TXD93946.1"/>
    <property type="molecule type" value="Genomic_DNA"/>
</dbReference>
<comment type="similarity">
    <text evidence="2">Belongs to the UPF0702 family.</text>
</comment>
<gene>
    <name evidence="9" type="ORF">ES724_08470</name>
</gene>
<name>A0A5C6ZVA6_9FLAO</name>
<keyword evidence="10" id="KW-1185">Reference proteome</keyword>
<dbReference type="Gene3D" id="3.30.240.20">
    <property type="entry name" value="bsu07140 like domains"/>
    <property type="match status" value="1"/>
</dbReference>
<proteinExistence type="inferred from homology"/>
<dbReference type="PANTHER" id="PTHR34582">
    <property type="entry name" value="UPF0702 TRANSMEMBRANE PROTEIN YCAP"/>
    <property type="match status" value="1"/>
</dbReference>
<evidence type="ECO:0000256" key="4">
    <source>
        <dbReference type="ARBA" id="ARBA00022692"/>
    </source>
</evidence>
<dbReference type="OrthoDB" id="9793799at2"/>
<evidence type="ECO:0000259" key="8">
    <source>
        <dbReference type="Pfam" id="PF04239"/>
    </source>
</evidence>
<dbReference type="Pfam" id="PF04239">
    <property type="entry name" value="DUF421"/>
    <property type="match status" value="1"/>
</dbReference>
<feature type="transmembrane region" description="Helical" evidence="7">
    <location>
        <begin position="6"/>
        <end position="29"/>
    </location>
</feature>
<comment type="subcellular location">
    <subcellularLocation>
        <location evidence="1">Cell membrane</location>
        <topology evidence="1">Multi-pass membrane protein</topology>
    </subcellularLocation>
</comment>
<evidence type="ECO:0000256" key="6">
    <source>
        <dbReference type="ARBA" id="ARBA00023136"/>
    </source>
</evidence>
<organism evidence="9 10">
    <name type="scientific">Gillisia hiemivivida</name>
    <dbReference type="NCBI Taxonomy" id="291190"/>
    <lineage>
        <taxon>Bacteria</taxon>
        <taxon>Pseudomonadati</taxon>
        <taxon>Bacteroidota</taxon>
        <taxon>Flavobacteriia</taxon>
        <taxon>Flavobacteriales</taxon>
        <taxon>Flavobacteriaceae</taxon>
        <taxon>Gillisia</taxon>
    </lineage>
</organism>
<sequence>MENWILPSFWILVKMLISIVAIFGVIIVITRISGLRTFAKMSSFDFASTIAIGSILAAVVMNDGQSILKGSVALSGIVIFQSLFTLMTRKSATFKKYFSNKPMLLMIDGVILHENLIKTNVGEDALIAKLRNANVINFSEVLAVVLETTGDMSVLHTAEDKILMGKILQGVEGLPTKTKNKYQR</sequence>
<keyword evidence="6 7" id="KW-0472">Membrane</keyword>
<keyword evidence="5 7" id="KW-1133">Transmembrane helix</keyword>
<comment type="caution">
    <text evidence="9">The sequence shown here is derived from an EMBL/GenBank/DDBJ whole genome shotgun (WGS) entry which is preliminary data.</text>
</comment>
<evidence type="ECO:0000256" key="7">
    <source>
        <dbReference type="SAM" id="Phobius"/>
    </source>
</evidence>
<dbReference type="PANTHER" id="PTHR34582:SF6">
    <property type="entry name" value="UPF0702 TRANSMEMBRANE PROTEIN YCAP"/>
    <property type="match status" value="1"/>
</dbReference>
<evidence type="ECO:0000313" key="9">
    <source>
        <dbReference type="EMBL" id="TXD93946.1"/>
    </source>
</evidence>
<dbReference type="RefSeq" id="WP_146932070.1">
    <property type="nucleotide sequence ID" value="NZ_CBCSHZ010000006.1"/>
</dbReference>
<feature type="transmembrane region" description="Helical" evidence="7">
    <location>
        <begin position="67"/>
        <end position="87"/>
    </location>
</feature>
<feature type="domain" description="YetF C-terminal" evidence="8">
    <location>
        <begin position="90"/>
        <end position="163"/>
    </location>
</feature>
<evidence type="ECO:0000256" key="3">
    <source>
        <dbReference type="ARBA" id="ARBA00022475"/>
    </source>
</evidence>
<evidence type="ECO:0000313" key="10">
    <source>
        <dbReference type="Proteomes" id="UP000321367"/>
    </source>
</evidence>
<protein>
    <submittedName>
        <fullName evidence="9">DUF421 domain-containing protein</fullName>
    </submittedName>
</protein>
<evidence type="ECO:0000256" key="5">
    <source>
        <dbReference type="ARBA" id="ARBA00022989"/>
    </source>
</evidence>
<keyword evidence="4 7" id="KW-0812">Transmembrane</keyword>
<evidence type="ECO:0000256" key="2">
    <source>
        <dbReference type="ARBA" id="ARBA00006448"/>
    </source>
</evidence>
<dbReference type="GO" id="GO:0005886">
    <property type="term" value="C:plasma membrane"/>
    <property type="evidence" value="ECO:0007669"/>
    <property type="project" value="UniProtKB-SubCell"/>
</dbReference>
<feature type="transmembrane region" description="Helical" evidence="7">
    <location>
        <begin position="41"/>
        <end position="61"/>
    </location>
</feature>
<dbReference type="Proteomes" id="UP000321367">
    <property type="component" value="Unassembled WGS sequence"/>
</dbReference>
<dbReference type="InterPro" id="IPR007353">
    <property type="entry name" value="DUF421"/>
</dbReference>
<dbReference type="AlphaFoldDB" id="A0A5C6ZVA6"/>
<keyword evidence="3" id="KW-1003">Cell membrane</keyword>
<evidence type="ECO:0000256" key="1">
    <source>
        <dbReference type="ARBA" id="ARBA00004651"/>
    </source>
</evidence>
<reference evidence="9 10" key="1">
    <citation type="submission" date="2019-08" db="EMBL/GenBank/DDBJ databases">
        <title>Genome sequence of Gillisia hiemivivida IC154 (type strain).</title>
        <authorList>
            <person name="Bowman J.P."/>
        </authorList>
    </citation>
    <scope>NUCLEOTIDE SEQUENCE [LARGE SCALE GENOMIC DNA]</scope>
    <source>
        <strain evidence="9 10">IC154</strain>
    </source>
</reference>
<dbReference type="InterPro" id="IPR023090">
    <property type="entry name" value="UPF0702_alpha/beta_dom_sf"/>
</dbReference>